<protein>
    <submittedName>
        <fullName evidence="1">Putative ovule protein</fullName>
    </submittedName>
</protein>
<reference evidence="1" key="1">
    <citation type="submission" date="2015-12" db="EMBL/GenBank/DDBJ databases">
        <title>Gene expression during late stages of embryo sac development: a critical building block for successful pollen-pistil interactions.</title>
        <authorList>
            <person name="Liu Y."/>
            <person name="Joly V."/>
            <person name="Sabar M."/>
            <person name="Matton D.P."/>
        </authorList>
    </citation>
    <scope>NUCLEOTIDE SEQUENCE</scope>
</reference>
<feature type="non-terminal residue" evidence="1">
    <location>
        <position position="1"/>
    </location>
</feature>
<dbReference type="EMBL" id="GEDG01042117">
    <property type="protein sequence ID" value="JAP06249.1"/>
    <property type="molecule type" value="Transcribed_RNA"/>
</dbReference>
<sequence length="67" mass="7671">SLGFCIKFVLERKLLVITTMQELAGTSHIQKTTPHSHIVSHMFKITNTDVHNLVNGVCTHWRRGHHI</sequence>
<proteinExistence type="predicted"/>
<name>A0A0V0GEZ5_SOLCH</name>
<organism evidence="1">
    <name type="scientific">Solanum chacoense</name>
    <name type="common">Chaco potato</name>
    <dbReference type="NCBI Taxonomy" id="4108"/>
    <lineage>
        <taxon>Eukaryota</taxon>
        <taxon>Viridiplantae</taxon>
        <taxon>Streptophyta</taxon>
        <taxon>Embryophyta</taxon>
        <taxon>Tracheophyta</taxon>
        <taxon>Spermatophyta</taxon>
        <taxon>Magnoliopsida</taxon>
        <taxon>eudicotyledons</taxon>
        <taxon>Gunneridae</taxon>
        <taxon>Pentapetalae</taxon>
        <taxon>asterids</taxon>
        <taxon>lamiids</taxon>
        <taxon>Solanales</taxon>
        <taxon>Solanaceae</taxon>
        <taxon>Solanoideae</taxon>
        <taxon>Solaneae</taxon>
        <taxon>Solanum</taxon>
    </lineage>
</organism>
<accession>A0A0V0GEZ5</accession>
<evidence type="ECO:0000313" key="1">
    <source>
        <dbReference type="EMBL" id="JAP06249.1"/>
    </source>
</evidence>
<dbReference type="AlphaFoldDB" id="A0A0V0GEZ5"/>